<name>A0A7Y0L661_9FIRM</name>
<organism evidence="2 3">
    <name type="scientific">Sulfobacillus harzensis</name>
    <dbReference type="NCBI Taxonomy" id="2729629"/>
    <lineage>
        <taxon>Bacteria</taxon>
        <taxon>Bacillati</taxon>
        <taxon>Bacillota</taxon>
        <taxon>Clostridia</taxon>
        <taxon>Eubacteriales</taxon>
        <taxon>Clostridiales Family XVII. Incertae Sedis</taxon>
        <taxon>Sulfobacillus</taxon>
    </lineage>
</organism>
<feature type="domain" description="DUF5710" evidence="1">
    <location>
        <begin position="3"/>
        <end position="37"/>
    </location>
</feature>
<protein>
    <submittedName>
        <fullName evidence="2">DNA primase</fullName>
    </submittedName>
</protein>
<keyword evidence="3" id="KW-1185">Reference proteome</keyword>
<reference evidence="2 3" key="1">
    <citation type="submission" date="2020-04" db="EMBL/GenBank/DDBJ databases">
        <authorList>
            <person name="Zhang R."/>
            <person name="Schippers A."/>
        </authorList>
    </citation>
    <scope>NUCLEOTIDE SEQUENCE [LARGE SCALE GENOMIC DNA]</scope>
    <source>
        <strain evidence="2 3">DSM 109850</strain>
    </source>
</reference>
<dbReference type="AlphaFoldDB" id="A0A7Y0L661"/>
<gene>
    <name evidence="2" type="ORF">HIJ39_09800</name>
</gene>
<accession>A0A7Y0L661</accession>
<proteinExistence type="predicted"/>
<evidence type="ECO:0000259" key="1">
    <source>
        <dbReference type="Pfam" id="PF18974"/>
    </source>
</evidence>
<dbReference type="InterPro" id="IPR043764">
    <property type="entry name" value="DUF5710"/>
</dbReference>
<evidence type="ECO:0000313" key="2">
    <source>
        <dbReference type="EMBL" id="NMP22644.1"/>
    </source>
</evidence>
<dbReference type="Proteomes" id="UP000533476">
    <property type="component" value="Unassembled WGS sequence"/>
</dbReference>
<comment type="caution">
    <text evidence="2">The sequence shown here is derived from an EMBL/GenBank/DDBJ whole genome shotgun (WGS) entry which is preliminary data.</text>
</comment>
<dbReference type="EMBL" id="JABBVZ010000027">
    <property type="protein sequence ID" value="NMP22644.1"/>
    <property type="molecule type" value="Genomic_DNA"/>
</dbReference>
<dbReference type="RefSeq" id="WP_169099144.1">
    <property type="nucleotide sequence ID" value="NZ_JABBVZ010000027.1"/>
</dbReference>
<evidence type="ECO:0000313" key="3">
    <source>
        <dbReference type="Proteomes" id="UP000533476"/>
    </source>
</evidence>
<dbReference type="Pfam" id="PF18974">
    <property type="entry name" value="DUF5710"/>
    <property type="match status" value="1"/>
</dbReference>
<sequence>MPKLYLAVPYADRERAKTLGARWDPVVKSWYVSDPQSPALQIWAAETPLPNPLPGEDRSFGSGLFVDLIPESCWFTNVRSAVDPRDWDRVRRYVYHRAGYRCEACGTRGSLHAHERWDYDSGRRVQTLKRLVALCPDCHLSTHFGYANVTGRTDQALHHLMAVNHWSETEARHHIQQAFNVWQERNRWNWILDLGILEKSGIRIVNPVNSDNRRQIAQNQLQRDKTSDSRPG</sequence>